<dbReference type="EMBL" id="JAKMXF010000033">
    <property type="protein sequence ID" value="KAI6660567.1"/>
    <property type="molecule type" value="Genomic_DNA"/>
</dbReference>
<evidence type="ECO:0000256" key="2">
    <source>
        <dbReference type="ARBA" id="ARBA00023203"/>
    </source>
</evidence>
<name>A0AAV7KGW7_9METZ</name>
<evidence type="ECO:0000313" key="5">
    <source>
        <dbReference type="Proteomes" id="UP001165289"/>
    </source>
</evidence>
<accession>A0AAV7KGW7</accession>
<dbReference type="GO" id="GO:0003779">
    <property type="term" value="F:actin binding"/>
    <property type="evidence" value="ECO:0007669"/>
    <property type="project" value="UniProtKB-KW"/>
</dbReference>
<comment type="caution">
    <text evidence="4">The sequence shown here is derived from an EMBL/GenBank/DDBJ whole genome shotgun (WGS) entry which is preliminary data.</text>
</comment>
<dbReference type="InterPro" id="IPR001589">
    <property type="entry name" value="Actinin_actin-bd_CS"/>
</dbReference>
<dbReference type="PROSITE" id="PS50021">
    <property type="entry name" value="CH"/>
    <property type="match status" value="1"/>
</dbReference>
<protein>
    <submittedName>
        <fullName evidence="4">Filamin-A-like</fullName>
    </submittedName>
</protein>
<evidence type="ECO:0000313" key="4">
    <source>
        <dbReference type="EMBL" id="KAI6660567.1"/>
    </source>
</evidence>
<dbReference type="Gene3D" id="1.10.418.10">
    <property type="entry name" value="Calponin-like domain"/>
    <property type="match status" value="1"/>
</dbReference>
<keyword evidence="5" id="KW-1185">Reference proteome</keyword>
<dbReference type="PANTHER" id="PTHR11915">
    <property type="entry name" value="SPECTRIN/FILAMIN RELATED CYTOSKELETAL PROTEIN"/>
    <property type="match status" value="1"/>
</dbReference>
<keyword evidence="2" id="KW-0009">Actin-binding</keyword>
<dbReference type="InterPro" id="IPR001715">
    <property type="entry name" value="CH_dom"/>
</dbReference>
<dbReference type="Pfam" id="PF00307">
    <property type="entry name" value="CH"/>
    <property type="match status" value="1"/>
</dbReference>
<organism evidence="4 5">
    <name type="scientific">Oopsacas minuta</name>
    <dbReference type="NCBI Taxonomy" id="111878"/>
    <lineage>
        <taxon>Eukaryota</taxon>
        <taxon>Metazoa</taxon>
        <taxon>Porifera</taxon>
        <taxon>Hexactinellida</taxon>
        <taxon>Hexasterophora</taxon>
        <taxon>Lyssacinosida</taxon>
        <taxon>Leucopsacidae</taxon>
        <taxon>Oopsacas</taxon>
    </lineage>
</organism>
<dbReference type="SUPFAM" id="SSF47576">
    <property type="entry name" value="Calponin-homology domain, CH-domain"/>
    <property type="match status" value="1"/>
</dbReference>
<keyword evidence="1" id="KW-0677">Repeat</keyword>
<dbReference type="AlphaFoldDB" id="A0AAV7KGW7"/>
<sequence length="118" mass="13397">MASSSSFTKLDAVDDTWKQIQITTFTNWFNNRLRGNLKESKNQVHDLFSDLKDGLMLADLINKLAAPKVVQKVNKNPKFNSQSLENIGASLNFITQQKVRLVNIGEYSSFIIQLFVCD</sequence>
<evidence type="ECO:0000256" key="1">
    <source>
        <dbReference type="ARBA" id="ARBA00022737"/>
    </source>
</evidence>
<dbReference type="InterPro" id="IPR036872">
    <property type="entry name" value="CH_dom_sf"/>
</dbReference>
<proteinExistence type="predicted"/>
<dbReference type="PROSITE" id="PS00019">
    <property type="entry name" value="ACTININ_1"/>
    <property type="match status" value="1"/>
</dbReference>
<evidence type="ECO:0000259" key="3">
    <source>
        <dbReference type="PROSITE" id="PS50021"/>
    </source>
</evidence>
<feature type="domain" description="Calponin-homology (CH)" evidence="3">
    <location>
        <begin position="19"/>
        <end position="118"/>
    </location>
</feature>
<gene>
    <name evidence="4" type="ORF">LOD99_14151</name>
</gene>
<dbReference type="Proteomes" id="UP001165289">
    <property type="component" value="Unassembled WGS sequence"/>
</dbReference>
<reference evidence="4 5" key="1">
    <citation type="journal article" date="2023" name="BMC Biol.">
        <title>The compact genome of the sponge Oopsacas minuta (Hexactinellida) is lacking key metazoan core genes.</title>
        <authorList>
            <person name="Santini S."/>
            <person name="Schenkelaars Q."/>
            <person name="Jourda C."/>
            <person name="Duchesne M."/>
            <person name="Belahbib H."/>
            <person name="Rocher C."/>
            <person name="Selva M."/>
            <person name="Riesgo A."/>
            <person name="Vervoort M."/>
            <person name="Leys S.P."/>
            <person name="Kodjabachian L."/>
            <person name="Le Bivic A."/>
            <person name="Borchiellini C."/>
            <person name="Claverie J.M."/>
            <person name="Renard E."/>
        </authorList>
    </citation>
    <scope>NUCLEOTIDE SEQUENCE [LARGE SCALE GENOMIC DNA]</scope>
    <source>
        <strain evidence="4">SPO-2</strain>
    </source>
</reference>